<name>A0ABD1YBM0_9MARC</name>
<dbReference type="AlphaFoldDB" id="A0ABD1YBM0"/>
<gene>
    <name evidence="2" type="ORF">R1flu_008392</name>
</gene>
<evidence type="ECO:0000313" key="2">
    <source>
        <dbReference type="EMBL" id="KAL2624147.1"/>
    </source>
</evidence>
<accession>A0ABD1YBM0</accession>
<dbReference type="Proteomes" id="UP001605036">
    <property type="component" value="Unassembled WGS sequence"/>
</dbReference>
<feature type="compositionally biased region" description="Basic and acidic residues" evidence="1">
    <location>
        <begin position="15"/>
        <end position="28"/>
    </location>
</feature>
<organism evidence="2 3">
    <name type="scientific">Riccia fluitans</name>
    <dbReference type="NCBI Taxonomy" id="41844"/>
    <lineage>
        <taxon>Eukaryota</taxon>
        <taxon>Viridiplantae</taxon>
        <taxon>Streptophyta</taxon>
        <taxon>Embryophyta</taxon>
        <taxon>Marchantiophyta</taxon>
        <taxon>Marchantiopsida</taxon>
        <taxon>Marchantiidae</taxon>
        <taxon>Marchantiales</taxon>
        <taxon>Ricciaceae</taxon>
        <taxon>Riccia</taxon>
    </lineage>
</organism>
<keyword evidence="3" id="KW-1185">Reference proteome</keyword>
<protein>
    <submittedName>
        <fullName evidence="2">Uncharacterized protein</fullName>
    </submittedName>
</protein>
<proteinExistence type="predicted"/>
<evidence type="ECO:0000313" key="3">
    <source>
        <dbReference type="Proteomes" id="UP001605036"/>
    </source>
</evidence>
<reference evidence="2 3" key="1">
    <citation type="submission" date="2024-09" db="EMBL/GenBank/DDBJ databases">
        <title>Chromosome-scale assembly of Riccia fluitans.</title>
        <authorList>
            <person name="Paukszto L."/>
            <person name="Sawicki J."/>
            <person name="Karawczyk K."/>
            <person name="Piernik-Szablinska J."/>
            <person name="Szczecinska M."/>
            <person name="Mazdziarz M."/>
        </authorList>
    </citation>
    <scope>NUCLEOTIDE SEQUENCE [LARGE SCALE GENOMIC DNA]</scope>
    <source>
        <strain evidence="2">Rf_01</strain>
        <tissue evidence="2">Aerial parts of the thallus</tissue>
    </source>
</reference>
<dbReference type="EMBL" id="JBHFFA010000005">
    <property type="protein sequence ID" value="KAL2624147.1"/>
    <property type="molecule type" value="Genomic_DNA"/>
</dbReference>
<feature type="region of interest" description="Disordered" evidence="1">
    <location>
        <begin position="1"/>
        <end position="96"/>
    </location>
</feature>
<feature type="compositionally biased region" description="Basic and acidic residues" evidence="1">
    <location>
        <begin position="55"/>
        <end position="75"/>
    </location>
</feature>
<evidence type="ECO:0000256" key="1">
    <source>
        <dbReference type="SAM" id="MobiDB-lite"/>
    </source>
</evidence>
<comment type="caution">
    <text evidence="2">The sequence shown here is derived from an EMBL/GenBank/DDBJ whole genome shotgun (WGS) entry which is preliminary data.</text>
</comment>
<sequence length="145" mass="16042">MWDLRREQGAGPSSRPEDLRQQKEKEPMVNKAKVPVTTEADQNEGGPSVAVAEVEPDHRGMKRKQDTPKTPGEKPKARRKQKTTKIPIDPIEVSDGSVEVKQEAQIVLSEDSSQLPESQIIDQFGLSLAYGDQIVMPVLCILEGN</sequence>